<feature type="transmembrane region" description="Helical" evidence="1">
    <location>
        <begin position="20"/>
        <end position="40"/>
    </location>
</feature>
<accession>A0AAD3ZU77</accession>
<proteinExistence type="predicted"/>
<keyword evidence="1" id="KW-0472">Membrane</keyword>
<keyword evidence="1" id="KW-0812">Transmembrane</keyword>
<evidence type="ECO:0008006" key="4">
    <source>
        <dbReference type="Google" id="ProtNLM"/>
    </source>
</evidence>
<evidence type="ECO:0000256" key="1">
    <source>
        <dbReference type="SAM" id="Phobius"/>
    </source>
</evidence>
<dbReference type="RefSeq" id="WP_069530846.1">
    <property type="nucleotide sequence ID" value="NZ_CP146967.1"/>
</dbReference>
<name>A0AAD3ZU77_PHODD</name>
<dbReference type="AlphaFoldDB" id="A0AAD3ZU77"/>
<dbReference type="InterPro" id="IPR016419">
    <property type="entry name" value="Prepilin_Pept-dep_B_prd"/>
</dbReference>
<dbReference type="GeneID" id="93396915"/>
<dbReference type="Proteomes" id="UP000480943">
    <property type="component" value="Unassembled WGS sequence"/>
</dbReference>
<reference evidence="2 3" key="1">
    <citation type="submission" date="2019-09" db="EMBL/GenBank/DDBJ databases">
        <title>Photobacterium damselae subsp. damselae CDC-2227-81, a human clinical isolate.</title>
        <authorList>
            <person name="Osorio C.R."/>
        </authorList>
    </citation>
    <scope>NUCLEOTIDE SEQUENCE [LARGE SCALE GENOMIC DNA]</scope>
    <source>
        <strain evidence="2 3">CDC-2227-81</strain>
    </source>
</reference>
<keyword evidence="1" id="KW-1133">Transmembrane helix</keyword>
<protein>
    <recommendedName>
        <fullName evidence="4">Pilus assembly protein PilW</fullName>
    </recommendedName>
</protein>
<evidence type="ECO:0000313" key="3">
    <source>
        <dbReference type="Proteomes" id="UP000480943"/>
    </source>
</evidence>
<dbReference type="EMBL" id="VZUQ01000087">
    <property type="protein sequence ID" value="KAB1176220.1"/>
    <property type="molecule type" value="Genomic_DNA"/>
</dbReference>
<gene>
    <name evidence="2" type="ORF">F6450_18505</name>
</gene>
<dbReference type="PIRSF" id="PIRSF004525">
    <property type="entry name" value="Pilin_peptidase-dep_B_prd"/>
    <property type="match status" value="1"/>
</dbReference>
<organism evidence="2 3">
    <name type="scientific">Photobacterium damselae subsp. damselae</name>
    <name type="common">Listonella damsela</name>
    <dbReference type="NCBI Taxonomy" id="85581"/>
    <lineage>
        <taxon>Bacteria</taxon>
        <taxon>Pseudomonadati</taxon>
        <taxon>Pseudomonadota</taxon>
        <taxon>Gammaproteobacteria</taxon>
        <taxon>Vibrionales</taxon>
        <taxon>Vibrionaceae</taxon>
        <taxon>Photobacterium</taxon>
    </lineage>
</organism>
<evidence type="ECO:0000313" key="2">
    <source>
        <dbReference type="EMBL" id="KAB1176220.1"/>
    </source>
</evidence>
<sequence length="208" mass="22257">MKDVAKHFTRQQGASLVELLIASSLGLVVLASVTSVFITGQNLASERMKQLMLAQDVNDAIRLIKSDVQRAGYNAEGTGSLILSGAVSTLNVPASNDAISYIYEDENSEWRIVKFRLSASQPQTLQMCVDTVSKGLTMMPADATCGSGTVSTLLDTSHFTLSNFTVTPTVLVTSSANSTLLNITLSASLNQSQYSKTVSATLKARNWN</sequence>
<comment type="caution">
    <text evidence="2">The sequence shown here is derived from an EMBL/GenBank/DDBJ whole genome shotgun (WGS) entry which is preliminary data.</text>
</comment>